<protein>
    <submittedName>
        <fullName evidence="1">Uncharacterized protein</fullName>
    </submittedName>
</protein>
<reference evidence="1" key="1">
    <citation type="submission" date="2021-02" db="EMBL/GenBank/DDBJ databases">
        <authorList>
            <person name="Nowell W R."/>
        </authorList>
    </citation>
    <scope>NUCLEOTIDE SEQUENCE</scope>
</reference>
<proteinExistence type="predicted"/>
<evidence type="ECO:0000313" key="1">
    <source>
        <dbReference type="EMBL" id="CAF4509417.1"/>
    </source>
</evidence>
<dbReference type="Proteomes" id="UP000663866">
    <property type="component" value="Unassembled WGS sequence"/>
</dbReference>
<feature type="non-terminal residue" evidence="1">
    <location>
        <position position="1"/>
    </location>
</feature>
<comment type="caution">
    <text evidence="1">The sequence shown here is derived from an EMBL/GenBank/DDBJ whole genome shotgun (WGS) entry which is preliminary data.</text>
</comment>
<keyword evidence="2" id="KW-1185">Reference proteome</keyword>
<sequence length="49" mass="5725">MFKDRATANLMLTPSEQTSVQPKRMMYSTPMDTIQVEFDEHNKPDDHLV</sequence>
<name>A0A820VYT1_9BILA</name>
<gene>
    <name evidence="1" type="ORF">OVN521_LOCUS41231</name>
</gene>
<organism evidence="1 2">
    <name type="scientific">Rotaria magnacalcarata</name>
    <dbReference type="NCBI Taxonomy" id="392030"/>
    <lineage>
        <taxon>Eukaryota</taxon>
        <taxon>Metazoa</taxon>
        <taxon>Spiralia</taxon>
        <taxon>Gnathifera</taxon>
        <taxon>Rotifera</taxon>
        <taxon>Eurotatoria</taxon>
        <taxon>Bdelloidea</taxon>
        <taxon>Philodinida</taxon>
        <taxon>Philodinidae</taxon>
        <taxon>Rotaria</taxon>
    </lineage>
</organism>
<accession>A0A820VYT1</accession>
<dbReference type="AlphaFoldDB" id="A0A820VYT1"/>
<dbReference type="EMBL" id="CAJOBG010054566">
    <property type="protein sequence ID" value="CAF4509417.1"/>
    <property type="molecule type" value="Genomic_DNA"/>
</dbReference>
<evidence type="ECO:0000313" key="2">
    <source>
        <dbReference type="Proteomes" id="UP000663866"/>
    </source>
</evidence>